<reference evidence="1 2" key="1">
    <citation type="journal article" date="2019" name="Int. J. Syst. Evol. Microbiol.">
        <title>The Global Catalogue of Microorganisms (GCM) 10K type strain sequencing project: providing services to taxonomists for standard genome sequencing and annotation.</title>
        <authorList>
            <consortium name="The Broad Institute Genomics Platform"/>
            <consortium name="The Broad Institute Genome Sequencing Center for Infectious Disease"/>
            <person name="Wu L."/>
            <person name="Ma J."/>
        </authorList>
    </citation>
    <scope>NUCLEOTIDE SEQUENCE [LARGE SCALE GENOMIC DNA]</scope>
    <source>
        <strain evidence="1 2">JCM 12393</strain>
    </source>
</reference>
<sequence length="121" mass="12791">MDIDPAHPWGLELDYMGRATATVIEQGLPVAVVVADAEPNRRNTPTITASITVMPDDYSMTAQLSVVTVPAYTGTVWAPNPLLLKAAVEQAATEAVGHLHWLATLIPDAPQPLAGPTQEAP</sequence>
<organism evidence="1 2">
    <name type="scientific">Kitasatospora putterlickiae</name>
    <dbReference type="NCBI Taxonomy" id="221725"/>
    <lineage>
        <taxon>Bacteria</taxon>
        <taxon>Bacillati</taxon>
        <taxon>Actinomycetota</taxon>
        <taxon>Actinomycetes</taxon>
        <taxon>Kitasatosporales</taxon>
        <taxon>Streptomycetaceae</taxon>
        <taxon>Kitasatospora</taxon>
    </lineage>
</organism>
<name>A0ABN1YIN0_9ACTN</name>
<proteinExistence type="predicted"/>
<evidence type="ECO:0000313" key="1">
    <source>
        <dbReference type="EMBL" id="GAA1406296.1"/>
    </source>
</evidence>
<accession>A0ABN1YIN0</accession>
<gene>
    <name evidence="1" type="ORF">GCM10009639_54030</name>
</gene>
<dbReference type="Proteomes" id="UP001499863">
    <property type="component" value="Unassembled WGS sequence"/>
</dbReference>
<evidence type="ECO:0000313" key="2">
    <source>
        <dbReference type="Proteomes" id="UP001499863"/>
    </source>
</evidence>
<dbReference type="RefSeq" id="WP_344341481.1">
    <property type="nucleotide sequence ID" value="NZ_BAAAKJ010000307.1"/>
</dbReference>
<protein>
    <submittedName>
        <fullName evidence="1">Uncharacterized protein</fullName>
    </submittedName>
</protein>
<comment type="caution">
    <text evidence="1">The sequence shown here is derived from an EMBL/GenBank/DDBJ whole genome shotgun (WGS) entry which is preliminary data.</text>
</comment>
<dbReference type="EMBL" id="BAAAKJ010000307">
    <property type="protein sequence ID" value="GAA1406296.1"/>
    <property type="molecule type" value="Genomic_DNA"/>
</dbReference>
<keyword evidence="2" id="KW-1185">Reference proteome</keyword>